<protein>
    <submittedName>
        <fullName evidence="1">Uncharacterized protein</fullName>
    </submittedName>
</protein>
<dbReference type="OrthoDB" id="10049726at2759"/>
<sequence length="119" mass="13833">MTFKTKIISLEIKIVNIKCLARLSRTLPHNHNSFKALNKTLPNNSLDHYIDDFRVAGALINKIIPNYESSLMTTRKMLNRLNKPNDLIKSILKMILHLDESIFNDFRIIYSDIPSRHIS</sequence>
<reference evidence="1 2" key="1">
    <citation type="journal article" date="2018" name="Sci. Rep.">
        <title>Genomic signatures of local adaptation to the degree of environmental predictability in rotifers.</title>
        <authorList>
            <person name="Franch-Gras L."/>
            <person name="Hahn C."/>
            <person name="Garcia-Roger E.M."/>
            <person name="Carmona M.J."/>
            <person name="Serra M."/>
            <person name="Gomez A."/>
        </authorList>
    </citation>
    <scope>NUCLEOTIDE SEQUENCE [LARGE SCALE GENOMIC DNA]</scope>
    <source>
        <strain evidence="1">HYR1</strain>
    </source>
</reference>
<dbReference type="EMBL" id="REGN01000420">
    <property type="protein sequence ID" value="RNA42050.1"/>
    <property type="molecule type" value="Genomic_DNA"/>
</dbReference>
<organism evidence="1 2">
    <name type="scientific">Brachionus plicatilis</name>
    <name type="common">Marine rotifer</name>
    <name type="synonym">Brachionus muelleri</name>
    <dbReference type="NCBI Taxonomy" id="10195"/>
    <lineage>
        <taxon>Eukaryota</taxon>
        <taxon>Metazoa</taxon>
        <taxon>Spiralia</taxon>
        <taxon>Gnathifera</taxon>
        <taxon>Rotifera</taxon>
        <taxon>Eurotatoria</taxon>
        <taxon>Monogononta</taxon>
        <taxon>Pseudotrocha</taxon>
        <taxon>Ploima</taxon>
        <taxon>Brachionidae</taxon>
        <taxon>Brachionus</taxon>
    </lineage>
</organism>
<keyword evidence="2" id="KW-1185">Reference proteome</keyword>
<evidence type="ECO:0000313" key="2">
    <source>
        <dbReference type="Proteomes" id="UP000276133"/>
    </source>
</evidence>
<evidence type="ECO:0000313" key="1">
    <source>
        <dbReference type="EMBL" id="RNA42050.1"/>
    </source>
</evidence>
<accession>A0A3M7T2F5</accession>
<name>A0A3M7T2F5_BRAPC</name>
<comment type="caution">
    <text evidence="1">The sequence shown here is derived from an EMBL/GenBank/DDBJ whole genome shotgun (WGS) entry which is preliminary data.</text>
</comment>
<gene>
    <name evidence="1" type="ORF">BpHYR1_035664</name>
</gene>
<proteinExistence type="predicted"/>
<dbReference type="AlphaFoldDB" id="A0A3M7T2F5"/>
<dbReference type="Proteomes" id="UP000276133">
    <property type="component" value="Unassembled WGS sequence"/>
</dbReference>